<dbReference type="InterPro" id="IPR013229">
    <property type="entry name" value="PEGA"/>
</dbReference>
<dbReference type="STRING" id="55802.TBCH5v1_1625"/>
<dbReference type="Pfam" id="PF08308">
    <property type="entry name" value="PEGA"/>
    <property type="match status" value="2"/>
</dbReference>
<keyword evidence="1" id="KW-1133">Transmembrane helix</keyword>
<dbReference type="Pfam" id="PF13672">
    <property type="entry name" value="PP2C_2"/>
    <property type="match status" value="1"/>
</dbReference>
<evidence type="ECO:0000256" key="1">
    <source>
        <dbReference type="SAM" id="Phobius"/>
    </source>
</evidence>
<dbReference type="AlphaFoldDB" id="A0A0S1XCN0"/>
<accession>A0A0S1XCN0</accession>
<dbReference type="GO" id="GO:0004722">
    <property type="term" value="F:protein serine/threonine phosphatase activity"/>
    <property type="evidence" value="ECO:0007669"/>
    <property type="project" value="InterPro"/>
</dbReference>
<keyword evidence="1" id="KW-0472">Membrane</keyword>
<gene>
    <name evidence="3" type="ORF">TBCH5v1_1625</name>
</gene>
<dbReference type="PANTHER" id="PTHR13832:SF860">
    <property type="entry name" value="PROTEIN PHOSPHATASE PHPP"/>
    <property type="match status" value="1"/>
</dbReference>
<dbReference type="Gene3D" id="3.60.40.10">
    <property type="entry name" value="PPM-type phosphatase domain"/>
    <property type="match status" value="1"/>
</dbReference>
<dbReference type="InterPro" id="IPR036457">
    <property type="entry name" value="PPM-type-like_dom_sf"/>
</dbReference>
<dbReference type="RefSeq" id="WP_082585131.1">
    <property type="nucleotide sequence ID" value="NZ_CP013050.1"/>
</dbReference>
<dbReference type="Gene3D" id="2.60.40.1120">
    <property type="entry name" value="Carboxypeptidase-like, regulatory domain"/>
    <property type="match status" value="1"/>
</dbReference>
<dbReference type="CDD" id="cd00143">
    <property type="entry name" value="PP2Cc"/>
    <property type="match status" value="1"/>
</dbReference>
<evidence type="ECO:0000259" key="2">
    <source>
        <dbReference type="PROSITE" id="PS51746"/>
    </source>
</evidence>
<dbReference type="SMART" id="SM00331">
    <property type="entry name" value="PP2C_SIG"/>
    <property type="match status" value="1"/>
</dbReference>
<dbReference type="PATRIC" id="fig|55802.8.peg.1605"/>
<organism evidence="3 4">
    <name type="scientific">Thermococcus barophilus</name>
    <dbReference type="NCBI Taxonomy" id="55802"/>
    <lineage>
        <taxon>Archaea</taxon>
        <taxon>Methanobacteriati</taxon>
        <taxon>Methanobacteriota</taxon>
        <taxon>Thermococci</taxon>
        <taxon>Thermococcales</taxon>
        <taxon>Thermococcaceae</taxon>
        <taxon>Thermococcus</taxon>
    </lineage>
</organism>
<reference evidence="3 4" key="1">
    <citation type="journal article" date="2016" name="Genome Announc.">
        <title>Complete genome sequence of the hyperthermophilic and piezophilic archaeon Thermococcus barophilus Ch5, capable of growth at the expense of hydrogenogenesis from carbon monoxide and formate.</title>
        <authorList>
            <person name="Oger P."/>
            <person name="Sokolova T.G."/>
            <person name="Kozhevnikova D.A."/>
            <person name="Taranov E.A."/>
            <person name="Vannier P."/>
            <person name="Lee H.S."/>
            <person name="Kwon K.K."/>
            <person name="Kang S.G."/>
            <person name="Lee J.H."/>
            <person name="Bonch-Osmolovskaya E.A."/>
            <person name="Lebedinsky A.V."/>
        </authorList>
    </citation>
    <scope>NUCLEOTIDE SEQUENCE [LARGE SCALE GENOMIC DNA]</scope>
    <source>
        <strain evidence="4">Ch5</strain>
    </source>
</reference>
<dbReference type="Proteomes" id="UP000066042">
    <property type="component" value="Chromosome"/>
</dbReference>
<dbReference type="PROSITE" id="PS51746">
    <property type="entry name" value="PPM_2"/>
    <property type="match status" value="1"/>
</dbReference>
<dbReference type="EMBL" id="CP013050">
    <property type="protein sequence ID" value="ALM75538.1"/>
    <property type="molecule type" value="Genomic_DNA"/>
</dbReference>
<dbReference type="SUPFAM" id="SSF81606">
    <property type="entry name" value="PP2C-like"/>
    <property type="match status" value="1"/>
</dbReference>
<dbReference type="GeneID" id="32012239"/>
<name>A0A0S1XCN0_THEBA</name>
<dbReference type="CDD" id="cd00146">
    <property type="entry name" value="PKD"/>
    <property type="match status" value="1"/>
</dbReference>
<evidence type="ECO:0000313" key="4">
    <source>
        <dbReference type="Proteomes" id="UP000066042"/>
    </source>
</evidence>
<proteinExistence type="predicted"/>
<evidence type="ECO:0000313" key="3">
    <source>
        <dbReference type="EMBL" id="ALM75538.1"/>
    </source>
</evidence>
<feature type="transmembrane region" description="Helical" evidence="1">
    <location>
        <begin position="243"/>
        <end position="262"/>
    </location>
</feature>
<dbReference type="InterPro" id="IPR001932">
    <property type="entry name" value="PPM-type_phosphatase-like_dom"/>
</dbReference>
<dbReference type="PANTHER" id="PTHR13832">
    <property type="entry name" value="PROTEIN PHOSPHATASE 2C"/>
    <property type="match status" value="1"/>
</dbReference>
<dbReference type="NCBIfam" id="NF033484">
    <property type="entry name" value="Stp1_PP2C_phos"/>
    <property type="match status" value="1"/>
</dbReference>
<sequence length="522" mass="57383">MKNVVFLFIFLFLSGLVAGGVIEVITIPENASVYVNGEYYNQSPCNIKIREEWAWIHKFLIIQINKEGYLPQNKSVFIPTMEYYSKIVFSLVSLNGTLNVDSAPSGAFVKVIGEGKTFNGTTPFEISLKPGNYTVTVTLKDYLPNSTRVEILPNKTEYLQMKLKPIPGRLFVNSTPSNLTAVVTGSSLIKNCTTPCKLVLPPGSYTVNVTDGKGWNSTILVIKPNSTVSVSLRVPVKKAGISWALPLAIGLLIIAAGGAYVYSSGWLRGKGKVDVRINDRSVEIKAGSAFGISHVGARKNNEDSLLILKLPDAYLLAVADGLGGHNAGEVASQIAVDTLKEVFEQEYKKEMGEEEVKALLRKAHELAHNRIKESAVGERRGMGTTLVTAFVRDGEVIIANTGDSRAYLIRNGKIVRRTKDHSLVQELIDKGEITEEEARRHPMRNIITKALGIDFGIDFYEWGLENGDILLLSSDGLHDYVDDSRIAEIASQGKNVEDIAKKLIEEALPVTRDNVTVVVWKY</sequence>
<feature type="domain" description="PPM-type phosphatase" evidence="2">
    <location>
        <begin position="286"/>
        <end position="522"/>
    </location>
</feature>
<protein>
    <submittedName>
        <fullName evidence="3">Protein serine/threonine phosphatase (Modular protein)</fullName>
    </submittedName>
</protein>
<dbReference type="SMART" id="SM00332">
    <property type="entry name" value="PP2Cc"/>
    <property type="match status" value="1"/>
</dbReference>
<keyword evidence="1" id="KW-0812">Transmembrane</keyword>
<dbReference type="InterPro" id="IPR015655">
    <property type="entry name" value="PP2C"/>
</dbReference>